<name>A0A125QZQ2_GHVS</name>
<dbReference type="Proteomes" id="UP000282469">
    <property type="component" value="Segment"/>
</dbReference>
<proteinExistence type="predicted"/>
<sequence length="192" mass="23278">MDDIEYLLNSLKHCNRVDLIKFLYNFTNNKEIEVAEDKLFAEFPLNKDQLLLLHNNAESFLTDLYTFNFYDEIVTMNGEKWYNFFFNPIKYYKEHITNIIDFNELKNLKDDCCYNYSLILFNYEKFKQINIIRNNKKTELQTVFTNGLCKYCNKEYIVKKFPLSTQAIFLNCIRISISERKIYLNIYNNEEK</sequence>
<dbReference type="EMBL" id="KU050077">
    <property type="protein sequence ID" value="AMB48614.1"/>
    <property type="molecule type" value="Genomic_DNA"/>
</dbReference>
<accession>A0A125QZQ2</accession>
<evidence type="ECO:0000313" key="1">
    <source>
        <dbReference type="EMBL" id="AMB48614.1"/>
    </source>
</evidence>
<organismHost>
    <name type="scientific">Glossina</name>
    <name type="common">tsetse flies</name>
    <dbReference type="NCBI Taxonomy" id="7393"/>
</organismHost>
<organism evidence="1 2">
    <name type="scientific">Glossina hytrovirus (isolate Glossina pallidipes/Ethiopia/Seibersdorf/-)</name>
    <name type="common">GHV</name>
    <dbReference type="NCBI Taxonomy" id="379529"/>
    <lineage>
        <taxon>Viruses</taxon>
        <taxon>Viruses incertae sedis</taxon>
        <taxon>Naldaviricetes</taxon>
        <taxon>Lefavirales</taxon>
        <taxon>Hytrosaviridae</taxon>
        <taxon>Glossinavirus</taxon>
        <taxon>Glossinavirus glopallidipedis</taxon>
    </lineage>
</organism>
<protein>
    <submittedName>
        <fullName evidence="1">Uncharacterized protein</fullName>
    </submittedName>
</protein>
<reference evidence="1 2" key="1">
    <citation type="journal article" date="2016" name="J. Gen. Virol.">
        <title>Comprehensive annotation of Glossina pallidipes salivary gland hypertrophy virus from Ethiopian tsetse flies: a proteogenomics approach.</title>
        <authorList>
            <person name="Abd-Alla A.M."/>
            <person name="Kariithi H.M."/>
            <person name="Cousserans F."/>
            <person name="Parker N.J."/>
            <person name="Ince I.A."/>
            <person name="Scully E.D."/>
            <person name="Boeren S."/>
            <person name="Geib S.M."/>
            <person name="Mekonnen S."/>
            <person name="Vlak J.M."/>
            <person name="Parker A.G."/>
            <person name="Vreysen M.J."/>
            <person name="Bergoin M."/>
        </authorList>
    </citation>
    <scope>NUCLEOTIDE SEQUENCE [LARGE SCALE GENOMIC DNA]</scope>
    <source>
        <strain evidence="1 2">Ethiopian</strain>
    </source>
</reference>
<evidence type="ECO:0000313" key="2">
    <source>
        <dbReference type="Proteomes" id="UP000282469"/>
    </source>
</evidence>
<gene>
    <name evidence="1" type="ORF">GpSGHVEth010</name>
</gene>